<name>A0AAW1XAL8_RUBAR</name>
<protein>
    <recommendedName>
        <fullName evidence="1">F-box domain-containing protein</fullName>
    </recommendedName>
</protein>
<dbReference type="Proteomes" id="UP001457282">
    <property type="component" value="Unassembled WGS sequence"/>
</dbReference>
<evidence type="ECO:0000259" key="1">
    <source>
        <dbReference type="Pfam" id="PF12937"/>
    </source>
</evidence>
<dbReference type="Gene3D" id="3.80.10.10">
    <property type="entry name" value="Ribonuclease Inhibitor"/>
    <property type="match status" value="1"/>
</dbReference>
<sequence length="119" mass="13993">MEDQRRWEDLNKDCLLNILGRIDMESLLLDVPFVCKSWYKATLNPSCWKHLEFPGNEKFDPWTSVNVDENIRGFQKLMIRLVSEYRIYGESYLDAVTIEAFEFVTDACPQIRTLIGLII</sequence>
<reference evidence="2 3" key="1">
    <citation type="journal article" date="2023" name="G3 (Bethesda)">
        <title>A chromosome-length genome assembly and annotation of blackberry (Rubus argutus, cv. 'Hillquist').</title>
        <authorList>
            <person name="Bruna T."/>
            <person name="Aryal R."/>
            <person name="Dudchenko O."/>
            <person name="Sargent D.J."/>
            <person name="Mead D."/>
            <person name="Buti M."/>
            <person name="Cavallini A."/>
            <person name="Hytonen T."/>
            <person name="Andres J."/>
            <person name="Pham M."/>
            <person name="Weisz D."/>
            <person name="Mascagni F."/>
            <person name="Usai G."/>
            <person name="Natali L."/>
            <person name="Bassil N."/>
            <person name="Fernandez G.E."/>
            <person name="Lomsadze A."/>
            <person name="Armour M."/>
            <person name="Olukolu B."/>
            <person name="Poorten T."/>
            <person name="Britton C."/>
            <person name="Davik J."/>
            <person name="Ashrafi H."/>
            <person name="Aiden E.L."/>
            <person name="Borodovsky M."/>
            <person name="Worthington M."/>
        </authorList>
    </citation>
    <scope>NUCLEOTIDE SEQUENCE [LARGE SCALE GENOMIC DNA]</scope>
    <source>
        <strain evidence="2">PI 553951</strain>
    </source>
</reference>
<proteinExistence type="predicted"/>
<dbReference type="InterPro" id="IPR036047">
    <property type="entry name" value="F-box-like_dom_sf"/>
</dbReference>
<dbReference type="PANTHER" id="PTHR38926:SF5">
    <property type="entry name" value="F-BOX AND LEUCINE-RICH REPEAT PROTEIN 6"/>
    <property type="match status" value="1"/>
</dbReference>
<keyword evidence="3" id="KW-1185">Reference proteome</keyword>
<gene>
    <name evidence="2" type="ORF">M0R45_020409</name>
</gene>
<dbReference type="InterPro" id="IPR032675">
    <property type="entry name" value="LRR_dom_sf"/>
</dbReference>
<organism evidence="2 3">
    <name type="scientific">Rubus argutus</name>
    <name type="common">Southern blackberry</name>
    <dbReference type="NCBI Taxonomy" id="59490"/>
    <lineage>
        <taxon>Eukaryota</taxon>
        <taxon>Viridiplantae</taxon>
        <taxon>Streptophyta</taxon>
        <taxon>Embryophyta</taxon>
        <taxon>Tracheophyta</taxon>
        <taxon>Spermatophyta</taxon>
        <taxon>Magnoliopsida</taxon>
        <taxon>eudicotyledons</taxon>
        <taxon>Gunneridae</taxon>
        <taxon>Pentapetalae</taxon>
        <taxon>rosids</taxon>
        <taxon>fabids</taxon>
        <taxon>Rosales</taxon>
        <taxon>Rosaceae</taxon>
        <taxon>Rosoideae</taxon>
        <taxon>Rosoideae incertae sedis</taxon>
        <taxon>Rubus</taxon>
    </lineage>
</organism>
<dbReference type="EMBL" id="JBEDUW010000004">
    <property type="protein sequence ID" value="KAK9933206.1"/>
    <property type="molecule type" value="Genomic_DNA"/>
</dbReference>
<dbReference type="Pfam" id="PF12937">
    <property type="entry name" value="F-box-like"/>
    <property type="match status" value="1"/>
</dbReference>
<feature type="domain" description="F-box" evidence="1">
    <location>
        <begin position="13"/>
        <end position="51"/>
    </location>
</feature>
<dbReference type="InterPro" id="IPR001810">
    <property type="entry name" value="F-box_dom"/>
</dbReference>
<dbReference type="SUPFAM" id="SSF81383">
    <property type="entry name" value="F-box domain"/>
    <property type="match status" value="1"/>
</dbReference>
<dbReference type="AlphaFoldDB" id="A0AAW1XAL8"/>
<comment type="caution">
    <text evidence="2">The sequence shown here is derived from an EMBL/GenBank/DDBJ whole genome shotgun (WGS) entry which is preliminary data.</text>
</comment>
<accession>A0AAW1XAL8</accession>
<evidence type="ECO:0000313" key="3">
    <source>
        <dbReference type="Proteomes" id="UP001457282"/>
    </source>
</evidence>
<dbReference type="PANTHER" id="PTHR38926">
    <property type="entry name" value="F-BOX DOMAIN CONTAINING PROTEIN, EXPRESSED"/>
    <property type="match status" value="1"/>
</dbReference>
<evidence type="ECO:0000313" key="2">
    <source>
        <dbReference type="EMBL" id="KAK9933206.1"/>
    </source>
</evidence>